<dbReference type="Proteomes" id="UP000724874">
    <property type="component" value="Unassembled WGS sequence"/>
</dbReference>
<evidence type="ECO:0000313" key="2">
    <source>
        <dbReference type="EMBL" id="KAF8895749.1"/>
    </source>
</evidence>
<feature type="chain" id="PRO_5040200788" evidence="1">
    <location>
        <begin position="19"/>
        <end position="282"/>
    </location>
</feature>
<dbReference type="EMBL" id="JADNYJ010000061">
    <property type="protein sequence ID" value="KAF8895749.1"/>
    <property type="molecule type" value="Genomic_DNA"/>
</dbReference>
<feature type="signal peptide" evidence="1">
    <location>
        <begin position="1"/>
        <end position="18"/>
    </location>
</feature>
<keyword evidence="1" id="KW-0732">Signal</keyword>
<comment type="caution">
    <text evidence="2">The sequence shown here is derived from an EMBL/GenBank/DDBJ whole genome shotgun (WGS) entry which is preliminary data.</text>
</comment>
<proteinExistence type="predicted"/>
<reference evidence="2" key="1">
    <citation type="submission" date="2020-11" db="EMBL/GenBank/DDBJ databases">
        <authorList>
            <consortium name="DOE Joint Genome Institute"/>
            <person name="Ahrendt S."/>
            <person name="Riley R."/>
            <person name="Andreopoulos W."/>
            <person name="LaButti K."/>
            <person name="Pangilinan J."/>
            <person name="Ruiz-duenas F.J."/>
            <person name="Barrasa J.M."/>
            <person name="Sanchez-Garcia M."/>
            <person name="Camarero S."/>
            <person name="Miyauchi S."/>
            <person name="Serrano A."/>
            <person name="Linde D."/>
            <person name="Babiker R."/>
            <person name="Drula E."/>
            <person name="Ayuso-Fernandez I."/>
            <person name="Pacheco R."/>
            <person name="Padilla G."/>
            <person name="Ferreira P."/>
            <person name="Barriuso J."/>
            <person name="Kellner H."/>
            <person name="Castanera R."/>
            <person name="Alfaro M."/>
            <person name="Ramirez L."/>
            <person name="Pisabarro A.G."/>
            <person name="Kuo A."/>
            <person name="Tritt A."/>
            <person name="Lipzen A."/>
            <person name="He G."/>
            <person name="Yan M."/>
            <person name="Ng V."/>
            <person name="Cullen D."/>
            <person name="Martin F."/>
            <person name="Rosso M.-N."/>
            <person name="Henrissat B."/>
            <person name="Hibbett D."/>
            <person name="Martinez A.T."/>
            <person name="Grigoriev I.V."/>
        </authorList>
    </citation>
    <scope>NUCLEOTIDE SEQUENCE</scope>
    <source>
        <strain evidence="2">AH 44721</strain>
    </source>
</reference>
<accession>A0A9P5NKK5</accession>
<dbReference type="OrthoDB" id="2669721at2759"/>
<name>A0A9P5NKK5_GYMJU</name>
<evidence type="ECO:0000256" key="1">
    <source>
        <dbReference type="SAM" id="SignalP"/>
    </source>
</evidence>
<organism evidence="2 3">
    <name type="scientific">Gymnopilus junonius</name>
    <name type="common">Spectacular rustgill mushroom</name>
    <name type="synonym">Gymnopilus spectabilis subsp. junonius</name>
    <dbReference type="NCBI Taxonomy" id="109634"/>
    <lineage>
        <taxon>Eukaryota</taxon>
        <taxon>Fungi</taxon>
        <taxon>Dikarya</taxon>
        <taxon>Basidiomycota</taxon>
        <taxon>Agaricomycotina</taxon>
        <taxon>Agaricomycetes</taxon>
        <taxon>Agaricomycetidae</taxon>
        <taxon>Agaricales</taxon>
        <taxon>Agaricineae</taxon>
        <taxon>Hymenogastraceae</taxon>
        <taxon>Gymnopilus</taxon>
    </lineage>
</organism>
<sequence>MHLGTFNLLDLLVPLWQGVFNHKKNDPPSNWPWAILHSDTWETHGRDITAATPFLPGSFDQPPHNIAKKINSGYKAWEWLLYLYGLAPALLYGVLLEPYYSHFCKLALYYQGRVDQLHFCWQSIHALLHLTAEVTRIGPPVCSSQWTMEYTIRNLGKEIRQPSNLYANLSQCGLLRCQVNTLIAMIPDLDPPSPPLPCGTIDLGQGYALLCAQDRYNCLMCPHEAGALLHYLRSMVADGTNWCLKVTRWAHLQLPNGQVARSWWKEALKPLGKCRMAHNMKV</sequence>
<gene>
    <name evidence="2" type="ORF">CPB84DRAFT_1816006</name>
</gene>
<protein>
    <submittedName>
        <fullName evidence="2">Uncharacterized protein</fullName>
    </submittedName>
</protein>
<dbReference type="AlphaFoldDB" id="A0A9P5NKK5"/>
<evidence type="ECO:0000313" key="3">
    <source>
        <dbReference type="Proteomes" id="UP000724874"/>
    </source>
</evidence>
<keyword evidence="3" id="KW-1185">Reference proteome</keyword>